<reference evidence="2 3" key="1">
    <citation type="journal article" date="2017" name="Genome Announc.">
        <title>Genome sequence of the saprophytic ascomycete Epicoccum nigrum ICMP 19927 strain isolated from New Zealand.</title>
        <authorList>
            <person name="Fokin M."/>
            <person name="Fleetwood D."/>
            <person name="Weir B.S."/>
            <person name="Villas-Boas S.G."/>
        </authorList>
    </citation>
    <scope>NUCLEOTIDE SEQUENCE [LARGE SCALE GENOMIC DNA]</scope>
    <source>
        <strain evidence="2 3">ICMP 19927</strain>
    </source>
</reference>
<evidence type="ECO:0000313" key="2">
    <source>
        <dbReference type="EMBL" id="OSS43839.1"/>
    </source>
</evidence>
<dbReference type="InParanoid" id="A0A1Y2LJQ6"/>
<dbReference type="AlphaFoldDB" id="A0A1Y2LJQ6"/>
<sequence length="53" mass="6200">MVQASDKYKLTIENDDQKQHQVCKDEVERDAITERNKTSSPLPRLPAELRNEM</sequence>
<dbReference type="Proteomes" id="UP000193240">
    <property type="component" value="Unassembled WGS sequence"/>
</dbReference>
<keyword evidence="3" id="KW-1185">Reference proteome</keyword>
<feature type="region of interest" description="Disordered" evidence="1">
    <location>
        <begin position="1"/>
        <end position="53"/>
    </location>
</feature>
<accession>A0A1Y2LJQ6</accession>
<dbReference type="EMBL" id="KZ107861">
    <property type="protein sequence ID" value="OSS43839.1"/>
    <property type="molecule type" value="Genomic_DNA"/>
</dbReference>
<protein>
    <submittedName>
        <fullName evidence="2">Uncharacterized protein</fullName>
    </submittedName>
</protein>
<proteinExistence type="predicted"/>
<evidence type="ECO:0000256" key="1">
    <source>
        <dbReference type="SAM" id="MobiDB-lite"/>
    </source>
</evidence>
<feature type="compositionally biased region" description="Basic and acidic residues" evidence="1">
    <location>
        <begin position="1"/>
        <end position="37"/>
    </location>
</feature>
<evidence type="ECO:0000313" key="3">
    <source>
        <dbReference type="Proteomes" id="UP000193240"/>
    </source>
</evidence>
<name>A0A1Y2LJQ6_EPING</name>
<gene>
    <name evidence="2" type="ORF">B5807_11633</name>
</gene>
<organism evidence="2 3">
    <name type="scientific">Epicoccum nigrum</name>
    <name type="common">Soil fungus</name>
    <name type="synonym">Epicoccum purpurascens</name>
    <dbReference type="NCBI Taxonomy" id="105696"/>
    <lineage>
        <taxon>Eukaryota</taxon>
        <taxon>Fungi</taxon>
        <taxon>Dikarya</taxon>
        <taxon>Ascomycota</taxon>
        <taxon>Pezizomycotina</taxon>
        <taxon>Dothideomycetes</taxon>
        <taxon>Pleosporomycetidae</taxon>
        <taxon>Pleosporales</taxon>
        <taxon>Pleosporineae</taxon>
        <taxon>Didymellaceae</taxon>
        <taxon>Epicoccum</taxon>
    </lineage>
</organism>